<keyword evidence="3" id="KW-1185">Reference proteome</keyword>
<organism evidence="2 3">
    <name type="scientific">Actinokineospora alba</name>
    <dbReference type="NCBI Taxonomy" id="504798"/>
    <lineage>
        <taxon>Bacteria</taxon>
        <taxon>Bacillati</taxon>
        <taxon>Actinomycetota</taxon>
        <taxon>Actinomycetes</taxon>
        <taxon>Pseudonocardiales</taxon>
        <taxon>Pseudonocardiaceae</taxon>
        <taxon>Actinokineospora</taxon>
    </lineage>
</organism>
<accession>A0A1H0WCF5</accession>
<evidence type="ECO:0000313" key="2">
    <source>
        <dbReference type="EMBL" id="SDP88135.1"/>
    </source>
</evidence>
<evidence type="ECO:0000256" key="1">
    <source>
        <dbReference type="SAM" id="MobiDB-lite"/>
    </source>
</evidence>
<reference evidence="3" key="1">
    <citation type="submission" date="2016-10" db="EMBL/GenBank/DDBJ databases">
        <authorList>
            <person name="Varghese N."/>
            <person name="Submissions S."/>
        </authorList>
    </citation>
    <scope>NUCLEOTIDE SEQUENCE [LARGE SCALE GENOMIC DNA]</scope>
    <source>
        <strain evidence="3">IBRC-M 10655</strain>
    </source>
</reference>
<dbReference type="Proteomes" id="UP000199651">
    <property type="component" value="Unassembled WGS sequence"/>
</dbReference>
<feature type="compositionally biased region" description="Polar residues" evidence="1">
    <location>
        <begin position="64"/>
        <end position="74"/>
    </location>
</feature>
<gene>
    <name evidence="2" type="ORF">SAMN05192558_11998</name>
</gene>
<proteinExistence type="predicted"/>
<feature type="region of interest" description="Disordered" evidence="1">
    <location>
        <begin position="1"/>
        <end position="75"/>
    </location>
</feature>
<dbReference type="AlphaFoldDB" id="A0A1H0WCF5"/>
<protein>
    <submittedName>
        <fullName evidence="2">Uncharacterized protein</fullName>
    </submittedName>
</protein>
<name>A0A1H0WCF5_9PSEU</name>
<dbReference type="EMBL" id="FNJB01000019">
    <property type="protein sequence ID" value="SDP88135.1"/>
    <property type="molecule type" value="Genomic_DNA"/>
</dbReference>
<feature type="compositionally biased region" description="Basic residues" evidence="1">
    <location>
        <begin position="27"/>
        <end position="37"/>
    </location>
</feature>
<sequence length="260" mass="27848">MRPEVGSPRPRGASRGAPGTSTLPVRAHPHLYCRRGRPPTPPENFARSARPRPHHPRRPSRSAQASPPVQTAKSARSHLFWGGGASFPTPRNLASLENDVVCVTDTGDLPVDNPVGGGTPAWAQLDQHLGSDLWTTWPPCGRNWGPPKPSTDGPICPPVQPQACPQAGTALDLRQRGLSTQSTAPITTAVFVLPRGKEKARNRGRRNLGTARSTASRRHTAPDDADADHALRLGPTAWTARRTRLAGSVRGTGRAWKGLP</sequence>
<evidence type="ECO:0000313" key="3">
    <source>
        <dbReference type="Proteomes" id="UP000199651"/>
    </source>
</evidence>
<feature type="region of interest" description="Disordered" evidence="1">
    <location>
        <begin position="196"/>
        <end position="230"/>
    </location>
</feature>
<dbReference type="STRING" id="504798.SAMN05421871_1158"/>
<feature type="compositionally biased region" description="Basic residues" evidence="1">
    <location>
        <begin position="49"/>
        <end position="60"/>
    </location>
</feature>